<organism evidence="4 5">
    <name type="scientific">Amycolatopsis acidicola</name>
    <dbReference type="NCBI Taxonomy" id="2596893"/>
    <lineage>
        <taxon>Bacteria</taxon>
        <taxon>Bacillati</taxon>
        <taxon>Actinomycetota</taxon>
        <taxon>Actinomycetes</taxon>
        <taxon>Pseudonocardiales</taxon>
        <taxon>Pseudonocardiaceae</taxon>
        <taxon>Amycolatopsis</taxon>
    </lineage>
</organism>
<proteinExistence type="inferred from homology"/>
<gene>
    <name evidence="4" type="ORF">FPZ12_043990</name>
</gene>
<evidence type="ECO:0000259" key="3">
    <source>
        <dbReference type="PROSITE" id="PS50801"/>
    </source>
</evidence>
<reference evidence="4" key="1">
    <citation type="submission" date="2019-09" db="EMBL/GenBank/DDBJ databases">
        <authorList>
            <person name="Teo W.F.A."/>
            <person name="Duangmal K."/>
        </authorList>
    </citation>
    <scope>NUCLEOTIDE SEQUENCE [LARGE SCALE GENOMIC DNA]</scope>
    <source>
        <strain evidence="4">K81G1</strain>
    </source>
</reference>
<dbReference type="PROSITE" id="PS50801">
    <property type="entry name" value="STAS"/>
    <property type="match status" value="1"/>
</dbReference>
<evidence type="ECO:0000313" key="5">
    <source>
        <dbReference type="Proteomes" id="UP000319769"/>
    </source>
</evidence>
<protein>
    <recommendedName>
        <fullName evidence="2">Anti-sigma factor antagonist</fullName>
    </recommendedName>
</protein>
<dbReference type="NCBIfam" id="TIGR00377">
    <property type="entry name" value="ant_ant_sig"/>
    <property type="match status" value="1"/>
</dbReference>
<dbReference type="SUPFAM" id="SSF52091">
    <property type="entry name" value="SpoIIaa-like"/>
    <property type="match status" value="1"/>
</dbReference>
<dbReference type="OrthoDB" id="3576811at2"/>
<dbReference type="CDD" id="cd07043">
    <property type="entry name" value="STAS_anti-anti-sigma_factors"/>
    <property type="match status" value="1"/>
</dbReference>
<dbReference type="EMBL" id="VMNW02000153">
    <property type="protein sequence ID" value="KAA9149072.1"/>
    <property type="molecule type" value="Genomic_DNA"/>
</dbReference>
<feature type="domain" description="STAS" evidence="3">
    <location>
        <begin position="1"/>
        <end position="107"/>
    </location>
</feature>
<dbReference type="InterPro" id="IPR002645">
    <property type="entry name" value="STAS_dom"/>
</dbReference>
<dbReference type="InterPro" id="IPR036513">
    <property type="entry name" value="STAS_dom_sf"/>
</dbReference>
<keyword evidence="5" id="KW-1185">Reference proteome</keyword>
<dbReference type="Pfam" id="PF01740">
    <property type="entry name" value="STAS"/>
    <property type="match status" value="1"/>
</dbReference>
<dbReference type="PANTHER" id="PTHR33495">
    <property type="entry name" value="ANTI-SIGMA FACTOR ANTAGONIST TM_1081-RELATED-RELATED"/>
    <property type="match status" value="1"/>
</dbReference>
<accession>A0A5N0UMC7</accession>
<comment type="caution">
    <text evidence="4">The sequence shown here is derived from an EMBL/GenBank/DDBJ whole genome shotgun (WGS) entry which is preliminary data.</text>
</comment>
<dbReference type="Proteomes" id="UP000319769">
    <property type="component" value="Unassembled WGS sequence"/>
</dbReference>
<dbReference type="GO" id="GO:0043856">
    <property type="term" value="F:anti-sigma factor antagonist activity"/>
    <property type="evidence" value="ECO:0007669"/>
    <property type="project" value="InterPro"/>
</dbReference>
<comment type="similarity">
    <text evidence="1 2">Belongs to the anti-sigma-factor antagonist family.</text>
</comment>
<evidence type="ECO:0000256" key="2">
    <source>
        <dbReference type="RuleBase" id="RU003749"/>
    </source>
</evidence>
<dbReference type="Gene3D" id="3.30.750.24">
    <property type="entry name" value="STAS domain"/>
    <property type="match status" value="1"/>
</dbReference>
<name>A0A5N0UMC7_9PSEU</name>
<evidence type="ECO:0000256" key="1">
    <source>
        <dbReference type="ARBA" id="ARBA00009013"/>
    </source>
</evidence>
<dbReference type="PANTHER" id="PTHR33495:SF2">
    <property type="entry name" value="ANTI-SIGMA FACTOR ANTAGONIST TM_1081-RELATED"/>
    <property type="match status" value="1"/>
</dbReference>
<dbReference type="AlphaFoldDB" id="A0A5N0UMC7"/>
<dbReference type="InterPro" id="IPR003658">
    <property type="entry name" value="Anti-sigma_ant"/>
</dbReference>
<sequence length="114" mass="11720">MEIAEFPGGVRLARVSGELDALGAPALRENLGRLAAGAPFVLDLDAVTFVGSAGLEVLLELAERAEREHVGWALVGNPRPVARPLLATGLAARLPLQPTVAAAVESLSAAHQPA</sequence>
<evidence type="ECO:0000313" key="4">
    <source>
        <dbReference type="EMBL" id="KAA9149072.1"/>
    </source>
</evidence>